<feature type="domain" description="CHAT" evidence="2">
    <location>
        <begin position="968"/>
        <end position="1275"/>
    </location>
</feature>
<evidence type="ECO:0000313" key="3">
    <source>
        <dbReference type="EMBL" id="KAK4031728.1"/>
    </source>
</evidence>
<feature type="region of interest" description="Disordered" evidence="1">
    <location>
        <begin position="832"/>
        <end position="856"/>
    </location>
</feature>
<name>A0AAN6P4R0_9PEZI</name>
<evidence type="ECO:0000256" key="1">
    <source>
        <dbReference type="SAM" id="MobiDB-lite"/>
    </source>
</evidence>
<dbReference type="Pfam" id="PF12770">
    <property type="entry name" value="CHAT"/>
    <property type="match status" value="1"/>
</dbReference>
<accession>A0AAN6P4R0</accession>
<dbReference type="EMBL" id="MU854717">
    <property type="protein sequence ID" value="KAK4031728.1"/>
    <property type="molecule type" value="Genomic_DNA"/>
</dbReference>
<keyword evidence="4" id="KW-1185">Reference proteome</keyword>
<comment type="caution">
    <text evidence="3">The sequence shown here is derived from an EMBL/GenBank/DDBJ whole genome shotgun (WGS) entry which is preliminary data.</text>
</comment>
<dbReference type="InterPro" id="IPR024983">
    <property type="entry name" value="CHAT_dom"/>
</dbReference>
<feature type="compositionally biased region" description="Low complexity" evidence="1">
    <location>
        <begin position="836"/>
        <end position="846"/>
    </location>
</feature>
<proteinExistence type="predicted"/>
<organism evidence="3 4">
    <name type="scientific">Parachaetomium inaequale</name>
    <dbReference type="NCBI Taxonomy" id="2588326"/>
    <lineage>
        <taxon>Eukaryota</taxon>
        <taxon>Fungi</taxon>
        <taxon>Dikarya</taxon>
        <taxon>Ascomycota</taxon>
        <taxon>Pezizomycotina</taxon>
        <taxon>Sordariomycetes</taxon>
        <taxon>Sordariomycetidae</taxon>
        <taxon>Sordariales</taxon>
        <taxon>Chaetomiaceae</taxon>
        <taxon>Parachaetomium</taxon>
    </lineage>
</organism>
<sequence length="1276" mass="140688">MRTYYLKALEGLLRHRYTTNRDANAQVPLDDMEAALRYGNLALLGPDTDQGRAEYLSHIAQLCWAAFQAGGDVAFVEQAIRHLRSGLEIRNGADSYDRAIWMMNVSEFSWALFQKNQAPELLDQSISAGQDAAKEDPTAVTCDFWHKLSWRLKLRHEASGSVNDLDLDEAIKSARRAVELAPDNHPARPSYLKNLASRLTSKYLATKSGEDLEAVINANRAAVDAAPPGSTVRAETMNNLGLTLFYRFERDSSLGDLDECVQLLKESVALSPPPDEASLPSQAEFYGERFLRERSLPDLDLAISIQTFVVENTSSGHPDRGVYCANLAAWLHARYKATHAPEDIDKAIEFGLLAVKDEPRRESEMAGRHSNLAVFYASRWEAQGNASDGSDLEQAIFHRRNARKRNREKEEDYRKLGISLADDLHRLFRLHAERRELDEAIGLLQEAVESSDCSEDRVILLNNLSCWYVERYHVFGSQTDLGPATRMARAAVEACQDCPQHLPSVRFGLAQALYFKFEVTCQVDELQSAIEIVTEICDGEPSAEDEDTRPFWLASLGRWLCLRGAMTLDSHDLNESVRMCRKAIASQPRDSSRTAFLLRNLGHALGMRYQHTGQVQDVEEAIAMVGRASRIESAAKSTRALSDEFNIPDGLDELGTLYFCRFNALGARRDLDESVRLGRDSLDTNTKSMFRGHPRRCQALVNLGNRYGLHYLRFGDATSLLEAISHTQRALEEEEAAGTDNIVLPLLAPQSIERDDQEDALRQIGNLSSSAAAAAIQAGKEASFALLQLEAGRGVISSLLIRARSDISRLEAVRPDMAERYETLRSRCARLHHTEGSGTTTSPSGSRQPGLPDSEDKIGRIQEDLRELAVLEHTIRGVTGFEDFQSRLSIEQIKRLASSGTLVSFNVSKWGSHAFYVTKEKGIGFIPLPDLAMADVQSNLQLLVGKERLAFGTPSSRPARNKQLCDILTWLWSAAVAPVLGALDLMSPADAGRLPRLFWVASGPIGSMPIHAAGDFRGGAATRVSKYVVSTYVPTLNSLDYARKLASRRKHSLRDLQTLITTGQEPSPGSSSRALNVQQEIAAVQNAAAAAHAPAPKVSTATLKTEILQEVEGHTIVHFACHGKSCPDRPSDSGLFVGVGEDPDVPPLRVRDLAALSYGNARLAFLSACSTAEISAQSLVDEAMHVASAFQIAGFPHVIGTLWEAEDRATIALAVRFYEWLFHSLGSSREWDDDAVAYALHDAVEALKSEGVPGSRRRISLHNDPLVWAPFIHIGI</sequence>
<dbReference type="Gene3D" id="1.25.40.10">
    <property type="entry name" value="Tetratricopeptide repeat domain"/>
    <property type="match status" value="3"/>
</dbReference>
<protein>
    <submittedName>
        <fullName evidence="3">CHAT domain-containing protein</fullName>
    </submittedName>
</protein>
<reference evidence="4" key="1">
    <citation type="journal article" date="2023" name="Mol. Phylogenet. Evol.">
        <title>Genome-scale phylogeny and comparative genomics of the fungal order Sordariales.</title>
        <authorList>
            <person name="Hensen N."/>
            <person name="Bonometti L."/>
            <person name="Westerberg I."/>
            <person name="Brannstrom I.O."/>
            <person name="Guillou S."/>
            <person name="Cros-Aarteil S."/>
            <person name="Calhoun S."/>
            <person name="Haridas S."/>
            <person name="Kuo A."/>
            <person name="Mondo S."/>
            <person name="Pangilinan J."/>
            <person name="Riley R."/>
            <person name="LaButti K."/>
            <person name="Andreopoulos B."/>
            <person name="Lipzen A."/>
            <person name="Chen C."/>
            <person name="Yan M."/>
            <person name="Daum C."/>
            <person name="Ng V."/>
            <person name="Clum A."/>
            <person name="Steindorff A."/>
            <person name="Ohm R.A."/>
            <person name="Martin F."/>
            <person name="Silar P."/>
            <person name="Natvig D.O."/>
            <person name="Lalanne C."/>
            <person name="Gautier V."/>
            <person name="Ament-Velasquez S.L."/>
            <person name="Kruys A."/>
            <person name="Hutchinson M.I."/>
            <person name="Powell A.J."/>
            <person name="Barry K."/>
            <person name="Miller A.N."/>
            <person name="Grigoriev I.V."/>
            <person name="Debuchy R."/>
            <person name="Gladieux P."/>
            <person name="Hiltunen Thoren M."/>
            <person name="Johannesson H."/>
        </authorList>
    </citation>
    <scope>NUCLEOTIDE SEQUENCE [LARGE SCALE GENOMIC DNA]</scope>
    <source>
        <strain evidence="4">CBS 284.82</strain>
    </source>
</reference>
<dbReference type="Proteomes" id="UP001303115">
    <property type="component" value="Unassembled WGS sequence"/>
</dbReference>
<dbReference type="AlphaFoldDB" id="A0AAN6P4R0"/>
<evidence type="ECO:0000259" key="2">
    <source>
        <dbReference type="Pfam" id="PF12770"/>
    </source>
</evidence>
<gene>
    <name evidence="3" type="ORF">C8A01DRAFT_21108</name>
</gene>
<dbReference type="Pfam" id="PF13374">
    <property type="entry name" value="TPR_10"/>
    <property type="match status" value="1"/>
</dbReference>
<evidence type="ECO:0000313" key="4">
    <source>
        <dbReference type="Proteomes" id="UP001303115"/>
    </source>
</evidence>
<dbReference type="SUPFAM" id="SSF48452">
    <property type="entry name" value="TPR-like"/>
    <property type="match status" value="1"/>
</dbReference>
<dbReference type="InterPro" id="IPR011990">
    <property type="entry name" value="TPR-like_helical_dom_sf"/>
</dbReference>